<dbReference type="OrthoDB" id="3800479at2759"/>
<gene>
    <name evidence="1" type="ORF">BDV96DRAFT_259929</name>
</gene>
<name>A0A6A5YQP1_9PLEO</name>
<proteinExistence type="predicted"/>
<keyword evidence="2" id="KW-1185">Reference proteome</keyword>
<organism evidence="1 2">
    <name type="scientific">Lophiotrema nucula</name>
    <dbReference type="NCBI Taxonomy" id="690887"/>
    <lineage>
        <taxon>Eukaryota</taxon>
        <taxon>Fungi</taxon>
        <taxon>Dikarya</taxon>
        <taxon>Ascomycota</taxon>
        <taxon>Pezizomycotina</taxon>
        <taxon>Dothideomycetes</taxon>
        <taxon>Pleosporomycetidae</taxon>
        <taxon>Pleosporales</taxon>
        <taxon>Lophiotremataceae</taxon>
        <taxon>Lophiotrema</taxon>
    </lineage>
</organism>
<accession>A0A6A5YQP1</accession>
<reference evidence="1" key="1">
    <citation type="journal article" date="2020" name="Stud. Mycol.">
        <title>101 Dothideomycetes genomes: a test case for predicting lifestyles and emergence of pathogens.</title>
        <authorList>
            <person name="Haridas S."/>
            <person name="Albert R."/>
            <person name="Binder M."/>
            <person name="Bloem J."/>
            <person name="Labutti K."/>
            <person name="Salamov A."/>
            <person name="Andreopoulos B."/>
            <person name="Baker S."/>
            <person name="Barry K."/>
            <person name="Bills G."/>
            <person name="Bluhm B."/>
            <person name="Cannon C."/>
            <person name="Castanera R."/>
            <person name="Culley D."/>
            <person name="Daum C."/>
            <person name="Ezra D."/>
            <person name="Gonzalez J."/>
            <person name="Henrissat B."/>
            <person name="Kuo A."/>
            <person name="Liang C."/>
            <person name="Lipzen A."/>
            <person name="Lutzoni F."/>
            <person name="Magnuson J."/>
            <person name="Mondo S."/>
            <person name="Nolan M."/>
            <person name="Ohm R."/>
            <person name="Pangilinan J."/>
            <person name="Park H.-J."/>
            <person name="Ramirez L."/>
            <person name="Alfaro M."/>
            <person name="Sun H."/>
            <person name="Tritt A."/>
            <person name="Yoshinaga Y."/>
            <person name="Zwiers L.-H."/>
            <person name="Turgeon B."/>
            <person name="Goodwin S."/>
            <person name="Spatafora J."/>
            <person name="Crous P."/>
            <person name="Grigoriev I."/>
        </authorList>
    </citation>
    <scope>NUCLEOTIDE SEQUENCE</scope>
    <source>
        <strain evidence="1">CBS 627.86</strain>
    </source>
</reference>
<evidence type="ECO:0000313" key="2">
    <source>
        <dbReference type="Proteomes" id="UP000799770"/>
    </source>
</evidence>
<evidence type="ECO:0000313" key="1">
    <source>
        <dbReference type="EMBL" id="KAF2108451.1"/>
    </source>
</evidence>
<sequence length="119" mass="13897">MPTYCWYCCQCGNGPNSVVYDAQCYECNHERCSNCYVEQRKDQSLPVMEKKVMSRTVPSRNSTEESGLGIAMLYWLQQISTEIVFFNNRPDRRNLRSRITSKSFLGVSRKSFRMSRLAK</sequence>
<dbReference type="EMBL" id="ML977347">
    <property type="protein sequence ID" value="KAF2108451.1"/>
    <property type="molecule type" value="Genomic_DNA"/>
</dbReference>
<protein>
    <submittedName>
        <fullName evidence="1">Uncharacterized protein</fullName>
    </submittedName>
</protein>
<dbReference type="AlphaFoldDB" id="A0A6A5YQP1"/>
<dbReference type="Proteomes" id="UP000799770">
    <property type="component" value="Unassembled WGS sequence"/>
</dbReference>